<sequence>MTAVLERAWRVASWYVGSIMGDRAYRRYVEHLRATHPDASVPTEREFWRTRHAEADARPGMRCC</sequence>
<accession>A0A7Z0DC90</accession>
<organism evidence="1 2">
    <name type="scientific">Naumannella cuiyingiana</name>
    <dbReference type="NCBI Taxonomy" id="1347891"/>
    <lineage>
        <taxon>Bacteria</taxon>
        <taxon>Bacillati</taxon>
        <taxon>Actinomycetota</taxon>
        <taxon>Actinomycetes</taxon>
        <taxon>Propionibacteriales</taxon>
        <taxon>Propionibacteriaceae</taxon>
        <taxon>Naumannella</taxon>
    </lineage>
</organism>
<dbReference type="InterPro" id="IPR007423">
    <property type="entry name" value="Sel_put"/>
</dbReference>
<reference evidence="1 2" key="1">
    <citation type="submission" date="2020-07" db="EMBL/GenBank/DDBJ databases">
        <title>Sequencing the genomes of 1000 actinobacteria strains.</title>
        <authorList>
            <person name="Klenk H.-P."/>
        </authorList>
    </citation>
    <scope>NUCLEOTIDE SEQUENCE [LARGE SCALE GENOMIC DNA]</scope>
    <source>
        <strain evidence="1 2">DSM 103164</strain>
    </source>
</reference>
<gene>
    <name evidence="1" type="ORF">GGQ54_003218</name>
</gene>
<evidence type="ECO:0000313" key="1">
    <source>
        <dbReference type="EMBL" id="NYI72658.1"/>
    </source>
</evidence>
<dbReference type="Proteomes" id="UP000527616">
    <property type="component" value="Unassembled WGS sequence"/>
</dbReference>
<dbReference type="AlphaFoldDB" id="A0A7Z0DC90"/>
<protein>
    <submittedName>
        <fullName evidence="1">Uncharacterized short protein YbdD (DUF466 family)</fullName>
    </submittedName>
</protein>
<evidence type="ECO:0000313" key="2">
    <source>
        <dbReference type="Proteomes" id="UP000527616"/>
    </source>
</evidence>
<dbReference type="RefSeq" id="WP_179446285.1">
    <property type="nucleotide sequence ID" value="NZ_JACBZS010000001.1"/>
</dbReference>
<keyword evidence="2" id="KW-1185">Reference proteome</keyword>
<name>A0A7Z0DC90_9ACTN</name>
<dbReference type="Pfam" id="PF04328">
    <property type="entry name" value="Sel_put"/>
    <property type="match status" value="1"/>
</dbReference>
<dbReference type="EMBL" id="JACBZS010000001">
    <property type="protein sequence ID" value="NYI72658.1"/>
    <property type="molecule type" value="Genomic_DNA"/>
</dbReference>
<proteinExistence type="predicted"/>
<comment type="caution">
    <text evidence="1">The sequence shown here is derived from an EMBL/GenBank/DDBJ whole genome shotgun (WGS) entry which is preliminary data.</text>
</comment>